<dbReference type="Proteomes" id="UP000054653">
    <property type="component" value="Unassembled WGS sequence"/>
</dbReference>
<evidence type="ECO:0000313" key="2">
    <source>
        <dbReference type="Proteomes" id="UP000054653"/>
    </source>
</evidence>
<evidence type="ECO:0000313" key="1">
    <source>
        <dbReference type="EMBL" id="KRY53838.1"/>
    </source>
</evidence>
<dbReference type="EMBL" id="JYDI01000079">
    <property type="protein sequence ID" value="KRY53838.1"/>
    <property type="molecule type" value="Genomic_DNA"/>
</dbReference>
<accession>A0A0V1CXI9</accession>
<organism evidence="1 2">
    <name type="scientific">Trichinella britovi</name>
    <name type="common">Parasitic roundworm</name>
    <dbReference type="NCBI Taxonomy" id="45882"/>
    <lineage>
        <taxon>Eukaryota</taxon>
        <taxon>Metazoa</taxon>
        <taxon>Ecdysozoa</taxon>
        <taxon>Nematoda</taxon>
        <taxon>Enoplea</taxon>
        <taxon>Dorylaimia</taxon>
        <taxon>Trichinellida</taxon>
        <taxon>Trichinellidae</taxon>
        <taxon>Trichinella</taxon>
    </lineage>
</organism>
<comment type="caution">
    <text evidence="1">The sequence shown here is derived from an EMBL/GenBank/DDBJ whole genome shotgun (WGS) entry which is preliminary data.</text>
</comment>
<sequence>MLHSSLETLCNHIKQIEGKPHKLLDKTRMVSSCIGFRQTKLNNNCLENKRRHDICKEWNFVAKGKPNAYFEFNFTCHSDDNGKRIKSFIY</sequence>
<name>A0A0V1CXI9_TRIBR</name>
<proteinExistence type="predicted"/>
<dbReference type="AlphaFoldDB" id="A0A0V1CXI9"/>
<gene>
    <name evidence="1" type="ORF">T03_11585</name>
</gene>
<keyword evidence="2" id="KW-1185">Reference proteome</keyword>
<reference evidence="1 2" key="1">
    <citation type="submission" date="2015-01" db="EMBL/GenBank/DDBJ databases">
        <title>Evolution of Trichinella species and genotypes.</title>
        <authorList>
            <person name="Korhonen P.K."/>
            <person name="Edoardo P."/>
            <person name="Giuseppe L.R."/>
            <person name="Gasser R.B."/>
        </authorList>
    </citation>
    <scope>NUCLEOTIDE SEQUENCE [LARGE SCALE GENOMIC DNA]</scope>
    <source>
        <strain evidence="1">ISS120</strain>
    </source>
</reference>
<protein>
    <submittedName>
        <fullName evidence="1">Uncharacterized protein</fullName>
    </submittedName>
</protein>